<dbReference type="Proteomes" id="UP001071110">
    <property type="component" value="Unassembled WGS sequence"/>
</dbReference>
<evidence type="ECO:0000313" key="1">
    <source>
        <dbReference type="EMBL" id="MCZ2220667.1"/>
    </source>
</evidence>
<sequence>MEFGSTVLGAVVEKAMGLIIKVVTPKSRKIHIEAVEQLPESAPIVWVHPDALELDGVKWDDFNQHEMPAHGAELTATVLNLTSYGVTGKVGRTYRVRIKNNLTRSVMIDNVSICVAEVSPSPSGTLVFQVPQGRTEERAMWCDITSLSTGVKYDALVADESLGTIFYRDRPDLYLAPNEVVQLYIQVSAPTGSTFEFDVQLDSIEYGKFRSRKKDRLRLVTVPLDAEKIYTVVVKQRNDGGFSRVLQRASTLSDAQANFLTSS</sequence>
<reference evidence="1" key="1">
    <citation type="submission" date="2022-08" db="EMBL/GenBank/DDBJ databases">
        <title>Corynebacterium sp. nov., isolated from clinical breast specimens.</title>
        <authorList>
            <person name="Zhang T."/>
        </authorList>
    </citation>
    <scope>NUCLEOTIDE SEQUENCE</scope>
    <source>
        <strain evidence="1">CCUG 57942</strain>
    </source>
</reference>
<accession>A0A9Q4IGL9</accession>
<proteinExistence type="predicted"/>
<evidence type="ECO:0000313" key="2">
    <source>
        <dbReference type="Proteomes" id="UP001071110"/>
    </source>
</evidence>
<protein>
    <submittedName>
        <fullName evidence="1">Uncharacterized protein</fullName>
    </submittedName>
</protein>
<organism evidence="1 2">
    <name type="scientific">Corynebacterium pilbarense</name>
    <dbReference type="NCBI Taxonomy" id="1288393"/>
    <lineage>
        <taxon>Bacteria</taxon>
        <taxon>Bacillati</taxon>
        <taxon>Actinomycetota</taxon>
        <taxon>Actinomycetes</taxon>
        <taxon>Mycobacteriales</taxon>
        <taxon>Corynebacteriaceae</taxon>
        <taxon>Corynebacterium</taxon>
    </lineage>
</organism>
<gene>
    <name evidence="1" type="ORF">NUW87_04675</name>
</gene>
<dbReference type="AlphaFoldDB" id="A0A9Q4IGL9"/>
<comment type="caution">
    <text evidence="1">The sequence shown here is derived from an EMBL/GenBank/DDBJ whole genome shotgun (WGS) entry which is preliminary data.</text>
</comment>
<name>A0A9Q4IGL9_9CORY</name>
<keyword evidence="2" id="KW-1185">Reference proteome</keyword>
<dbReference type="EMBL" id="JANRML010000004">
    <property type="protein sequence ID" value="MCZ2220667.1"/>
    <property type="molecule type" value="Genomic_DNA"/>
</dbReference>
<dbReference type="RefSeq" id="WP_269027460.1">
    <property type="nucleotide sequence ID" value="NZ_BAABDP010000020.1"/>
</dbReference>